<evidence type="ECO:0000256" key="1">
    <source>
        <dbReference type="SAM" id="Phobius"/>
    </source>
</evidence>
<name>A0ABQ5JHU0_9LACO</name>
<comment type="caution">
    <text evidence="2">The sequence shown here is derived from an EMBL/GenBank/DDBJ whole genome shotgun (WGS) entry which is preliminary data.</text>
</comment>
<gene>
    <name evidence="2" type="ORF">LPAF129_03840</name>
</gene>
<dbReference type="EMBL" id="BQXH01000003">
    <property type="protein sequence ID" value="GKS80699.1"/>
    <property type="molecule type" value="Genomic_DNA"/>
</dbReference>
<evidence type="ECO:0008006" key="4">
    <source>
        <dbReference type="Google" id="ProtNLM"/>
    </source>
</evidence>
<sequence length="49" mass="5499">MNWVLIQQIGMTILVVILLIIAVISLWKVVPEINKIVRGAALEEGEKNE</sequence>
<organism evidence="2 3">
    <name type="scientific">Ligilactobacillus pabuli</name>
    <dbReference type="NCBI Taxonomy" id="2886039"/>
    <lineage>
        <taxon>Bacteria</taxon>
        <taxon>Bacillati</taxon>
        <taxon>Bacillota</taxon>
        <taxon>Bacilli</taxon>
        <taxon>Lactobacillales</taxon>
        <taxon>Lactobacillaceae</taxon>
        <taxon>Ligilactobacillus</taxon>
    </lineage>
</organism>
<evidence type="ECO:0000313" key="2">
    <source>
        <dbReference type="EMBL" id="GKS80699.1"/>
    </source>
</evidence>
<proteinExistence type="predicted"/>
<reference evidence="2" key="1">
    <citation type="journal article" date="2022" name="Int. J. Syst. Evol. Microbiol.">
        <title>A novel species of lactic acid bacteria, Ligilactobacillus pabuli sp. nov., isolated from alfalfa silage.</title>
        <authorList>
            <person name="Tohno M."/>
            <person name="Tanizawa Y."/>
            <person name="Sawada H."/>
            <person name="Sakamoto M."/>
            <person name="Ohkuma M."/>
            <person name="Kobayashi H."/>
        </authorList>
    </citation>
    <scope>NUCLEOTIDE SEQUENCE</scope>
    <source>
        <strain evidence="2">AF129</strain>
    </source>
</reference>
<protein>
    <recommendedName>
        <fullName evidence="4">F0F1 ATP synthase subunit B</fullName>
    </recommendedName>
</protein>
<keyword evidence="1" id="KW-1133">Transmembrane helix</keyword>
<feature type="transmembrane region" description="Helical" evidence="1">
    <location>
        <begin position="6"/>
        <end position="27"/>
    </location>
</feature>
<accession>A0ABQ5JHU0</accession>
<keyword evidence="3" id="KW-1185">Reference proteome</keyword>
<keyword evidence="1" id="KW-0812">Transmembrane</keyword>
<dbReference type="Proteomes" id="UP001055149">
    <property type="component" value="Unassembled WGS sequence"/>
</dbReference>
<keyword evidence="1" id="KW-0472">Membrane</keyword>
<dbReference type="RefSeq" id="WP_244054480.1">
    <property type="nucleotide sequence ID" value="NZ_BQXH01000003.1"/>
</dbReference>
<evidence type="ECO:0000313" key="3">
    <source>
        <dbReference type="Proteomes" id="UP001055149"/>
    </source>
</evidence>